<evidence type="ECO:0000259" key="13">
    <source>
        <dbReference type="Pfam" id="PF00593"/>
    </source>
</evidence>
<dbReference type="InterPro" id="IPR037066">
    <property type="entry name" value="Plug_dom_sf"/>
</dbReference>
<keyword evidence="7 11" id="KW-0798">TonB box</keyword>
<feature type="signal peptide" evidence="12">
    <location>
        <begin position="1"/>
        <end position="19"/>
    </location>
</feature>
<reference evidence="15 16" key="1">
    <citation type="submission" date="2019-07" db="EMBL/GenBank/DDBJ databases">
        <title>Genomic Encyclopedia of Archaeal and Bacterial Type Strains, Phase II (KMG-II): from individual species to whole genera.</title>
        <authorList>
            <person name="Goeker M."/>
        </authorList>
    </citation>
    <scope>NUCLEOTIDE SEQUENCE [LARGE SCALE GENOMIC DNA]</scope>
    <source>
        <strain evidence="15 16">ATCC BAA-1139</strain>
    </source>
</reference>
<keyword evidence="16" id="KW-1185">Reference proteome</keyword>
<keyword evidence="9 10" id="KW-0998">Cell outer membrane</keyword>
<dbReference type="PANTHER" id="PTHR30069">
    <property type="entry name" value="TONB-DEPENDENT OUTER MEMBRANE RECEPTOR"/>
    <property type="match status" value="1"/>
</dbReference>
<keyword evidence="6" id="KW-0406">Ion transport</keyword>
<evidence type="ECO:0000256" key="2">
    <source>
        <dbReference type="ARBA" id="ARBA00022448"/>
    </source>
</evidence>
<dbReference type="PANTHER" id="PTHR30069:SF53">
    <property type="entry name" value="COLICIN I RECEPTOR-RELATED"/>
    <property type="match status" value="1"/>
</dbReference>
<dbReference type="InterPro" id="IPR036942">
    <property type="entry name" value="Beta-barrel_TonB_sf"/>
</dbReference>
<evidence type="ECO:0000256" key="10">
    <source>
        <dbReference type="PROSITE-ProRule" id="PRU01360"/>
    </source>
</evidence>
<evidence type="ECO:0000313" key="15">
    <source>
        <dbReference type="EMBL" id="TWJ13656.1"/>
    </source>
</evidence>
<keyword evidence="2 10" id="KW-0813">Transport</keyword>
<dbReference type="InterPro" id="IPR039426">
    <property type="entry name" value="TonB-dep_rcpt-like"/>
</dbReference>
<evidence type="ECO:0000256" key="6">
    <source>
        <dbReference type="ARBA" id="ARBA00023065"/>
    </source>
</evidence>
<dbReference type="GO" id="GO:0015344">
    <property type="term" value="F:siderophore uptake transmembrane transporter activity"/>
    <property type="evidence" value="ECO:0007669"/>
    <property type="project" value="TreeGrafter"/>
</dbReference>
<dbReference type="InterPro" id="IPR000531">
    <property type="entry name" value="Beta-barrel_TonB"/>
</dbReference>
<organism evidence="15 16">
    <name type="scientific">Geobacter argillaceus</name>
    <dbReference type="NCBI Taxonomy" id="345631"/>
    <lineage>
        <taxon>Bacteria</taxon>
        <taxon>Pseudomonadati</taxon>
        <taxon>Thermodesulfobacteriota</taxon>
        <taxon>Desulfuromonadia</taxon>
        <taxon>Geobacterales</taxon>
        <taxon>Geobacteraceae</taxon>
        <taxon>Geobacter</taxon>
    </lineage>
</organism>
<evidence type="ECO:0000256" key="8">
    <source>
        <dbReference type="ARBA" id="ARBA00023136"/>
    </source>
</evidence>
<evidence type="ECO:0000256" key="7">
    <source>
        <dbReference type="ARBA" id="ARBA00023077"/>
    </source>
</evidence>
<sequence>MSLGLFGMVLPLLPATAQGAVQIENTTIEETPTPSDSAGNNELLLFWEEKELYVESATRVEKPLDETAENISVVTAKDIEQMNAHTVAEVLKRVPGLFVDTLVQDFGSLSSISIQGSEPRHVLVLLDGVIWNFLGEGTAETSTIPVRIIDRIEIVKGPASSAWGSALGGVVNIITKSSGDTTMPKGALSVSYGEKNSQDYGAELSGKGGPVGYYLQAGRQKSAGLRKNRAFDNDSLYGKLSIAPNRDLNLQFTIGYSDPQEESGDLVIPRIAVRAKTRLSALHATGNIDYRLAPEWAVKGSAYALRQRFDNTNYFITPSALYKELVNEERTVGGGLRLTYSGASQSAVVGVDASRGITDQTNIYGPFLQGRGAPASESFSPSITKWALFANDTLSYGRLAVTPGVRLDHNNVSGYFFSPSLGLAYELGERTVARASVARGFTSPPLGWTSIGGIFTTPNPSLGAERVWSYQVGLESGVTDYLNLKGTLFRHDMTDEISTDVTPPANIGSVTRQGFELEAETAPFHNLTLRAAHAYVNIDRHSDPEALVQYSYQTGIKYDDRQSFMAHLSGTYIWWNLPASRLAKYNTFIWDANLSKRFSVAGTTGTELFLTVHNLFASSNYTMAVYPNPGRWFEGGVRVRF</sequence>
<feature type="domain" description="TonB-dependent receptor-like beta-barrel" evidence="13">
    <location>
        <begin position="235"/>
        <end position="614"/>
    </location>
</feature>
<dbReference type="Pfam" id="PF07715">
    <property type="entry name" value="Plug"/>
    <property type="match status" value="1"/>
</dbReference>
<feature type="chain" id="PRO_5021828298" evidence="12">
    <location>
        <begin position="20"/>
        <end position="641"/>
    </location>
</feature>
<dbReference type="Pfam" id="PF00593">
    <property type="entry name" value="TonB_dep_Rec_b-barrel"/>
    <property type="match status" value="1"/>
</dbReference>
<dbReference type="GO" id="GO:0044718">
    <property type="term" value="P:siderophore transmembrane transport"/>
    <property type="evidence" value="ECO:0007669"/>
    <property type="project" value="TreeGrafter"/>
</dbReference>
<name>A0A562V6Y1_9BACT</name>
<evidence type="ECO:0000256" key="4">
    <source>
        <dbReference type="ARBA" id="ARBA00022692"/>
    </source>
</evidence>
<dbReference type="RefSeq" id="WP_170242074.1">
    <property type="nucleotide sequence ID" value="NZ_VLLN01000037.1"/>
</dbReference>
<evidence type="ECO:0000259" key="14">
    <source>
        <dbReference type="Pfam" id="PF07715"/>
    </source>
</evidence>
<keyword evidence="4 10" id="KW-0812">Transmembrane</keyword>
<evidence type="ECO:0000256" key="3">
    <source>
        <dbReference type="ARBA" id="ARBA00022452"/>
    </source>
</evidence>
<evidence type="ECO:0000313" key="16">
    <source>
        <dbReference type="Proteomes" id="UP000319449"/>
    </source>
</evidence>
<dbReference type="Gene3D" id="2.170.130.10">
    <property type="entry name" value="TonB-dependent receptor, plug domain"/>
    <property type="match status" value="1"/>
</dbReference>
<comment type="similarity">
    <text evidence="10 11">Belongs to the TonB-dependent receptor family.</text>
</comment>
<accession>A0A562V6Y1</accession>
<comment type="subcellular location">
    <subcellularLocation>
        <location evidence="1 10">Cell outer membrane</location>
        <topology evidence="1 10">Multi-pass membrane protein</topology>
    </subcellularLocation>
</comment>
<dbReference type="SUPFAM" id="SSF56935">
    <property type="entry name" value="Porins"/>
    <property type="match status" value="1"/>
</dbReference>
<keyword evidence="3 10" id="KW-1134">Transmembrane beta strand</keyword>
<dbReference type="GO" id="GO:0009279">
    <property type="term" value="C:cell outer membrane"/>
    <property type="evidence" value="ECO:0007669"/>
    <property type="project" value="UniProtKB-SubCell"/>
</dbReference>
<keyword evidence="8 10" id="KW-0472">Membrane</keyword>
<dbReference type="AlphaFoldDB" id="A0A562V6Y1"/>
<dbReference type="Gene3D" id="2.40.170.20">
    <property type="entry name" value="TonB-dependent receptor, beta-barrel domain"/>
    <property type="match status" value="1"/>
</dbReference>
<dbReference type="InterPro" id="IPR012910">
    <property type="entry name" value="Plug_dom"/>
</dbReference>
<comment type="caution">
    <text evidence="15">The sequence shown here is derived from an EMBL/GenBank/DDBJ whole genome shotgun (WGS) entry which is preliminary data.</text>
</comment>
<feature type="domain" description="TonB-dependent receptor plug" evidence="14">
    <location>
        <begin position="64"/>
        <end position="170"/>
    </location>
</feature>
<evidence type="ECO:0000256" key="12">
    <source>
        <dbReference type="SAM" id="SignalP"/>
    </source>
</evidence>
<proteinExistence type="inferred from homology"/>
<evidence type="ECO:0000256" key="11">
    <source>
        <dbReference type="RuleBase" id="RU003357"/>
    </source>
</evidence>
<evidence type="ECO:0000256" key="1">
    <source>
        <dbReference type="ARBA" id="ARBA00004571"/>
    </source>
</evidence>
<dbReference type="Proteomes" id="UP000319449">
    <property type="component" value="Unassembled WGS sequence"/>
</dbReference>
<dbReference type="EMBL" id="VLLN01000037">
    <property type="protein sequence ID" value="TWJ13656.1"/>
    <property type="molecule type" value="Genomic_DNA"/>
</dbReference>
<protein>
    <submittedName>
        <fullName evidence="15">Vitamin B12 transporter</fullName>
    </submittedName>
</protein>
<dbReference type="PROSITE" id="PS52016">
    <property type="entry name" value="TONB_DEPENDENT_REC_3"/>
    <property type="match status" value="1"/>
</dbReference>
<gene>
    <name evidence="15" type="ORF">JN12_03770</name>
</gene>
<evidence type="ECO:0000256" key="9">
    <source>
        <dbReference type="ARBA" id="ARBA00023237"/>
    </source>
</evidence>
<evidence type="ECO:0000256" key="5">
    <source>
        <dbReference type="ARBA" id="ARBA00022729"/>
    </source>
</evidence>
<keyword evidence="5 12" id="KW-0732">Signal</keyword>
<dbReference type="CDD" id="cd01347">
    <property type="entry name" value="ligand_gated_channel"/>
    <property type="match status" value="1"/>
</dbReference>